<gene>
    <name evidence="1" type="ORF">L9F63_026068</name>
</gene>
<sequence length="57" mass="6712">GTHLRLRSVNNTVYDVCIARYYADSRVLPVEFFGKLYQIPLLRIYQKYDRSLQVTSA</sequence>
<feature type="non-terminal residue" evidence="1">
    <location>
        <position position="57"/>
    </location>
</feature>
<evidence type="ECO:0000313" key="1">
    <source>
        <dbReference type="EMBL" id="KAJ9574290.1"/>
    </source>
</evidence>
<proteinExistence type="predicted"/>
<name>A0AAD7Z5V3_DIPPU</name>
<dbReference type="AlphaFoldDB" id="A0AAD7Z5V3"/>
<feature type="non-terminal residue" evidence="1">
    <location>
        <position position="1"/>
    </location>
</feature>
<reference evidence="1" key="1">
    <citation type="journal article" date="2023" name="IScience">
        <title>Live-bearing cockroach genome reveals convergent evolutionary mechanisms linked to viviparity in insects and beyond.</title>
        <authorList>
            <person name="Fouks B."/>
            <person name="Harrison M.C."/>
            <person name="Mikhailova A.A."/>
            <person name="Marchal E."/>
            <person name="English S."/>
            <person name="Carruthers M."/>
            <person name="Jennings E.C."/>
            <person name="Chiamaka E.L."/>
            <person name="Frigard R.A."/>
            <person name="Pippel M."/>
            <person name="Attardo G.M."/>
            <person name="Benoit J.B."/>
            <person name="Bornberg-Bauer E."/>
            <person name="Tobe S.S."/>
        </authorList>
    </citation>
    <scope>NUCLEOTIDE SEQUENCE</scope>
    <source>
        <strain evidence="1">Stay&amp;Tobe</strain>
    </source>
</reference>
<keyword evidence="2" id="KW-1185">Reference proteome</keyword>
<dbReference type="Proteomes" id="UP001233999">
    <property type="component" value="Unassembled WGS sequence"/>
</dbReference>
<accession>A0AAD7Z5V3</accession>
<evidence type="ECO:0000313" key="2">
    <source>
        <dbReference type="Proteomes" id="UP001233999"/>
    </source>
</evidence>
<organism evidence="1 2">
    <name type="scientific">Diploptera punctata</name>
    <name type="common">Pacific beetle cockroach</name>
    <dbReference type="NCBI Taxonomy" id="6984"/>
    <lineage>
        <taxon>Eukaryota</taxon>
        <taxon>Metazoa</taxon>
        <taxon>Ecdysozoa</taxon>
        <taxon>Arthropoda</taxon>
        <taxon>Hexapoda</taxon>
        <taxon>Insecta</taxon>
        <taxon>Pterygota</taxon>
        <taxon>Neoptera</taxon>
        <taxon>Polyneoptera</taxon>
        <taxon>Dictyoptera</taxon>
        <taxon>Blattodea</taxon>
        <taxon>Blaberoidea</taxon>
        <taxon>Blaberidae</taxon>
        <taxon>Diplopterinae</taxon>
        <taxon>Diploptera</taxon>
    </lineage>
</organism>
<reference evidence="1" key="2">
    <citation type="submission" date="2023-05" db="EMBL/GenBank/DDBJ databases">
        <authorList>
            <person name="Fouks B."/>
        </authorList>
    </citation>
    <scope>NUCLEOTIDE SEQUENCE</scope>
    <source>
        <strain evidence="1">Stay&amp;Tobe</strain>
        <tissue evidence="1">Testes</tissue>
    </source>
</reference>
<dbReference type="EMBL" id="JASPKZ010010528">
    <property type="protein sequence ID" value="KAJ9574290.1"/>
    <property type="molecule type" value="Genomic_DNA"/>
</dbReference>
<comment type="caution">
    <text evidence="1">The sequence shown here is derived from an EMBL/GenBank/DDBJ whole genome shotgun (WGS) entry which is preliminary data.</text>
</comment>
<protein>
    <submittedName>
        <fullName evidence="1">Uncharacterized protein</fullName>
    </submittedName>
</protein>